<dbReference type="HOGENOM" id="CLU_1527109_0_0_1"/>
<sequence>MTQRRLLRNGKRPTSGSKLQSLDVTLDESGVLKLCTRLNNLEDIVTASPPILLPLNHNLTKLILAFSHSQILHCGLTVEAVINKRPITYIYETPSEPEALTPAHFLTGLNLTSLPSADNSASVESVQQSFIRQWRRRQQILMDFWRRWLYLYRAYFGSMCLGLTQWRYHDDPEGYG</sequence>
<keyword evidence="1" id="KW-1133">Transmembrane helix</keyword>
<dbReference type="AlphaFoldDB" id="T1JH26"/>
<evidence type="ECO:0008006" key="4">
    <source>
        <dbReference type="Google" id="ProtNLM"/>
    </source>
</evidence>
<dbReference type="EMBL" id="JH432221">
    <property type="status" value="NOT_ANNOTATED_CDS"/>
    <property type="molecule type" value="Genomic_DNA"/>
</dbReference>
<protein>
    <recommendedName>
        <fullName evidence="4">DUF5641 domain-containing protein</fullName>
    </recommendedName>
</protein>
<evidence type="ECO:0000313" key="3">
    <source>
        <dbReference type="Proteomes" id="UP000014500"/>
    </source>
</evidence>
<dbReference type="PhylomeDB" id="T1JH26"/>
<evidence type="ECO:0000256" key="1">
    <source>
        <dbReference type="SAM" id="Phobius"/>
    </source>
</evidence>
<reference evidence="3" key="1">
    <citation type="submission" date="2011-05" db="EMBL/GenBank/DDBJ databases">
        <authorList>
            <person name="Richards S.R."/>
            <person name="Qu J."/>
            <person name="Jiang H."/>
            <person name="Jhangiani S.N."/>
            <person name="Agravi P."/>
            <person name="Goodspeed R."/>
            <person name="Gross S."/>
            <person name="Mandapat C."/>
            <person name="Jackson L."/>
            <person name="Mathew T."/>
            <person name="Pu L."/>
            <person name="Thornton R."/>
            <person name="Saada N."/>
            <person name="Wilczek-Boney K.B."/>
            <person name="Lee S."/>
            <person name="Kovar C."/>
            <person name="Wu Y."/>
            <person name="Scherer S.E."/>
            <person name="Worley K.C."/>
            <person name="Muzny D.M."/>
            <person name="Gibbs R."/>
        </authorList>
    </citation>
    <scope>NUCLEOTIDE SEQUENCE</scope>
    <source>
        <strain evidence="3">Brora</strain>
    </source>
</reference>
<dbReference type="EnsemblMetazoa" id="SMAR013156-RA">
    <property type="protein sequence ID" value="SMAR013156-PA"/>
    <property type="gene ID" value="SMAR013156"/>
</dbReference>
<keyword evidence="3" id="KW-1185">Reference proteome</keyword>
<accession>T1JH26</accession>
<organism evidence="2 3">
    <name type="scientific">Strigamia maritima</name>
    <name type="common">European centipede</name>
    <name type="synonym">Geophilus maritimus</name>
    <dbReference type="NCBI Taxonomy" id="126957"/>
    <lineage>
        <taxon>Eukaryota</taxon>
        <taxon>Metazoa</taxon>
        <taxon>Ecdysozoa</taxon>
        <taxon>Arthropoda</taxon>
        <taxon>Myriapoda</taxon>
        <taxon>Chilopoda</taxon>
        <taxon>Pleurostigmophora</taxon>
        <taxon>Geophilomorpha</taxon>
        <taxon>Linotaeniidae</taxon>
        <taxon>Strigamia</taxon>
    </lineage>
</organism>
<proteinExistence type="predicted"/>
<dbReference type="Proteomes" id="UP000014500">
    <property type="component" value="Unassembled WGS sequence"/>
</dbReference>
<name>T1JH26_STRMM</name>
<evidence type="ECO:0000313" key="2">
    <source>
        <dbReference type="EnsemblMetazoa" id="SMAR013156-PA"/>
    </source>
</evidence>
<keyword evidence="1" id="KW-0472">Membrane</keyword>
<feature type="transmembrane region" description="Helical" evidence="1">
    <location>
        <begin position="150"/>
        <end position="168"/>
    </location>
</feature>
<dbReference type="PANTHER" id="PTHR47331">
    <property type="entry name" value="PHD-TYPE DOMAIN-CONTAINING PROTEIN"/>
    <property type="match status" value="1"/>
</dbReference>
<reference evidence="2" key="2">
    <citation type="submission" date="2015-02" db="UniProtKB">
        <authorList>
            <consortium name="EnsemblMetazoa"/>
        </authorList>
    </citation>
    <scope>IDENTIFICATION</scope>
</reference>
<keyword evidence="1" id="KW-0812">Transmembrane</keyword>